<gene>
    <name evidence="1" type="ORF">BRAFLDRAFT_79831</name>
</gene>
<proteinExistence type="predicted"/>
<reference evidence="1" key="1">
    <citation type="journal article" date="2008" name="Nature">
        <title>The amphioxus genome and the evolution of the chordate karyotype.</title>
        <authorList>
            <consortium name="US DOE Joint Genome Institute (JGI-PGF)"/>
            <person name="Putnam N.H."/>
            <person name="Butts T."/>
            <person name="Ferrier D.E.K."/>
            <person name="Furlong R.F."/>
            <person name="Hellsten U."/>
            <person name="Kawashima T."/>
            <person name="Robinson-Rechavi M."/>
            <person name="Shoguchi E."/>
            <person name="Terry A."/>
            <person name="Yu J.-K."/>
            <person name="Benito-Gutierrez E.L."/>
            <person name="Dubchak I."/>
            <person name="Garcia-Fernandez J."/>
            <person name="Gibson-Brown J.J."/>
            <person name="Grigoriev I.V."/>
            <person name="Horton A.C."/>
            <person name="de Jong P.J."/>
            <person name="Jurka J."/>
            <person name="Kapitonov V.V."/>
            <person name="Kohara Y."/>
            <person name="Kuroki Y."/>
            <person name="Lindquist E."/>
            <person name="Lucas S."/>
            <person name="Osoegawa K."/>
            <person name="Pennacchio L.A."/>
            <person name="Salamov A.A."/>
            <person name="Satou Y."/>
            <person name="Sauka-Spengler T."/>
            <person name="Schmutz J."/>
            <person name="Shin-I T."/>
            <person name="Toyoda A."/>
            <person name="Bronner-Fraser M."/>
            <person name="Fujiyama A."/>
            <person name="Holland L.Z."/>
            <person name="Holland P.W.H."/>
            <person name="Satoh N."/>
            <person name="Rokhsar D.S."/>
        </authorList>
    </citation>
    <scope>NUCLEOTIDE SEQUENCE [LARGE SCALE GENOMIC DNA]</scope>
    <source>
        <strain evidence="1">S238N-H82</strain>
        <tissue evidence="1">Testes</tissue>
    </source>
</reference>
<protein>
    <submittedName>
        <fullName evidence="1">Uncharacterized protein</fullName>
    </submittedName>
</protein>
<name>C3Z091_BRAFL</name>
<accession>C3Z091</accession>
<evidence type="ECO:0000313" key="1">
    <source>
        <dbReference type="EMBL" id="EEN53939.1"/>
    </source>
</evidence>
<dbReference type="InParanoid" id="C3Z091"/>
<sequence length="135" mass="14865">MEKHPEASCCCLPSEQAALSVHRRKVFLPAQGYFKSFARYRDEVPDGMLHFDIHLLASPRPSLLPPLPHLQIQTDSFNPHTADACCNPHTADACCNPHTADACCNPHTADACCNPHTADACCNPHTLRLQTDHGR</sequence>
<dbReference type="AlphaFoldDB" id="C3Z091"/>
<organism>
    <name type="scientific">Branchiostoma floridae</name>
    <name type="common">Florida lancelet</name>
    <name type="synonym">Amphioxus</name>
    <dbReference type="NCBI Taxonomy" id="7739"/>
    <lineage>
        <taxon>Eukaryota</taxon>
        <taxon>Metazoa</taxon>
        <taxon>Chordata</taxon>
        <taxon>Cephalochordata</taxon>
        <taxon>Leptocardii</taxon>
        <taxon>Amphioxiformes</taxon>
        <taxon>Branchiostomatidae</taxon>
        <taxon>Branchiostoma</taxon>
    </lineage>
</organism>
<dbReference type="EMBL" id="GG666568">
    <property type="protein sequence ID" value="EEN53939.1"/>
    <property type="molecule type" value="Genomic_DNA"/>
</dbReference>